<protein>
    <submittedName>
        <fullName evidence="2">Uncharacterized protein</fullName>
    </submittedName>
</protein>
<dbReference type="AlphaFoldDB" id="A0A182S1F8"/>
<proteinExistence type="predicted"/>
<sequence length="56" mass="6190">MSTQQTTRIMRGSGQMGKYASSPDGVFHQVQLHGHLPINDLIMTNLKVVVDRLPKG</sequence>
<reference evidence="2" key="1">
    <citation type="submission" date="2020-05" db="UniProtKB">
        <authorList>
            <consortium name="EnsemblMetazoa"/>
        </authorList>
    </citation>
    <scope>IDENTIFICATION</scope>
    <source>
        <strain evidence="2">FUMOZ</strain>
    </source>
</reference>
<evidence type="ECO:0000313" key="2">
    <source>
        <dbReference type="EnsemblMetazoa" id="AFUN014318-PA"/>
    </source>
</evidence>
<organism evidence="2">
    <name type="scientific">Anopheles funestus</name>
    <name type="common">African malaria mosquito</name>
    <dbReference type="NCBI Taxonomy" id="62324"/>
    <lineage>
        <taxon>Eukaryota</taxon>
        <taxon>Metazoa</taxon>
        <taxon>Ecdysozoa</taxon>
        <taxon>Arthropoda</taxon>
        <taxon>Hexapoda</taxon>
        <taxon>Insecta</taxon>
        <taxon>Pterygota</taxon>
        <taxon>Neoptera</taxon>
        <taxon>Endopterygota</taxon>
        <taxon>Diptera</taxon>
        <taxon>Nematocera</taxon>
        <taxon>Culicoidea</taxon>
        <taxon>Culicidae</taxon>
        <taxon>Anophelinae</taxon>
        <taxon>Anopheles</taxon>
    </lineage>
</organism>
<dbReference type="EnsemblMetazoa" id="AFUN014318-RA">
    <property type="protein sequence ID" value="AFUN014318-PA"/>
    <property type="gene ID" value="AFUN014318"/>
</dbReference>
<dbReference type="VEuPathDB" id="VectorBase:AFUN014318"/>
<accession>A0A182S1F8</accession>
<name>A0A182S1F8_ANOFN</name>
<evidence type="ECO:0000256" key="1">
    <source>
        <dbReference type="SAM" id="MobiDB-lite"/>
    </source>
</evidence>
<feature type="region of interest" description="Disordered" evidence="1">
    <location>
        <begin position="1"/>
        <end position="21"/>
    </location>
</feature>